<reference evidence="1" key="2">
    <citation type="submission" date="2020-11" db="EMBL/GenBank/DDBJ databases">
        <authorList>
            <person name="McCartney M.A."/>
            <person name="Auch B."/>
            <person name="Kono T."/>
            <person name="Mallez S."/>
            <person name="Becker A."/>
            <person name="Gohl D.M."/>
            <person name="Silverstein K.A.T."/>
            <person name="Koren S."/>
            <person name="Bechman K.B."/>
            <person name="Herman A."/>
            <person name="Abrahante J.E."/>
            <person name="Garbe J."/>
        </authorList>
    </citation>
    <scope>NUCLEOTIDE SEQUENCE</scope>
    <source>
        <strain evidence="1">Duluth1</strain>
        <tissue evidence="1">Whole animal</tissue>
    </source>
</reference>
<gene>
    <name evidence="1" type="ORF">DPMN_126242</name>
</gene>
<reference evidence="1" key="1">
    <citation type="journal article" date="2019" name="bioRxiv">
        <title>The Genome of the Zebra Mussel, Dreissena polymorpha: A Resource for Invasive Species Research.</title>
        <authorList>
            <person name="McCartney M.A."/>
            <person name="Auch B."/>
            <person name="Kono T."/>
            <person name="Mallez S."/>
            <person name="Zhang Y."/>
            <person name="Obille A."/>
            <person name="Becker A."/>
            <person name="Abrahante J.E."/>
            <person name="Garbe J."/>
            <person name="Badalamenti J.P."/>
            <person name="Herman A."/>
            <person name="Mangelson H."/>
            <person name="Liachko I."/>
            <person name="Sullivan S."/>
            <person name="Sone E.D."/>
            <person name="Koren S."/>
            <person name="Silverstein K.A.T."/>
            <person name="Beckman K.B."/>
            <person name="Gohl D.M."/>
        </authorList>
    </citation>
    <scope>NUCLEOTIDE SEQUENCE</scope>
    <source>
        <strain evidence="1">Duluth1</strain>
        <tissue evidence="1">Whole animal</tissue>
    </source>
</reference>
<dbReference type="Proteomes" id="UP000828390">
    <property type="component" value="Unassembled WGS sequence"/>
</dbReference>
<dbReference type="EMBL" id="JAIWYP010000005">
    <property type="protein sequence ID" value="KAH3824406.1"/>
    <property type="molecule type" value="Genomic_DNA"/>
</dbReference>
<proteinExistence type="predicted"/>
<sequence length="109" mass="12746">MYVIRGIKVQFNFQNRTAKGAQHALHQRDRIPNETASTFAQRYTEMFTLALHLTEFGMLDIGTSTVMQLTRFFMCSGLYKRGPRISPNIWNKNRNTNIKIKTDSLFWNV</sequence>
<protein>
    <submittedName>
        <fullName evidence="1">Uncharacterized protein</fullName>
    </submittedName>
</protein>
<comment type="caution">
    <text evidence="1">The sequence shown here is derived from an EMBL/GenBank/DDBJ whole genome shotgun (WGS) entry which is preliminary data.</text>
</comment>
<evidence type="ECO:0000313" key="2">
    <source>
        <dbReference type="Proteomes" id="UP000828390"/>
    </source>
</evidence>
<name>A0A9D4JUA3_DREPO</name>
<keyword evidence="2" id="KW-1185">Reference proteome</keyword>
<dbReference type="AlphaFoldDB" id="A0A9D4JUA3"/>
<accession>A0A9D4JUA3</accession>
<organism evidence="1 2">
    <name type="scientific">Dreissena polymorpha</name>
    <name type="common">Zebra mussel</name>
    <name type="synonym">Mytilus polymorpha</name>
    <dbReference type="NCBI Taxonomy" id="45954"/>
    <lineage>
        <taxon>Eukaryota</taxon>
        <taxon>Metazoa</taxon>
        <taxon>Spiralia</taxon>
        <taxon>Lophotrochozoa</taxon>
        <taxon>Mollusca</taxon>
        <taxon>Bivalvia</taxon>
        <taxon>Autobranchia</taxon>
        <taxon>Heteroconchia</taxon>
        <taxon>Euheterodonta</taxon>
        <taxon>Imparidentia</taxon>
        <taxon>Neoheterodontei</taxon>
        <taxon>Myida</taxon>
        <taxon>Dreissenoidea</taxon>
        <taxon>Dreissenidae</taxon>
        <taxon>Dreissena</taxon>
    </lineage>
</organism>
<evidence type="ECO:0000313" key="1">
    <source>
        <dbReference type="EMBL" id="KAH3824406.1"/>
    </source>
</evidence>